<dbReference type="RefSeq" id="WP_133591823.1">
    <property type="nucleotide sequence ID" value="NZ_SNVV01000009.1"/>
</dbReference>
<reference evidence="2 3" key="1">
    <citation type="submission" date="2019-03" db="EMBL/GenBank/DDBJ databases">
        <title>Genomic Encyclopedia of Type Strains, Phase IV (KMG-IV): sequencing the most valuable type-strain genomes for metagenomic binning, comparative biology and taxonomic classification.</title>
        <authorList>
            <person name="Goeker M."/>
        </authorList>
    </citation>
    <scope>NUCLEOTIDE SEQUENCE [LARGE SCALE GENOMIC DNA]</scope>
    <source>
        <strain evidence="2 3">DSM 12121</strain>
    </source>
</reference>
<dbReference type="PANTHER" id="PTHR43031">
    <property type="entry name" value="FAD-DEPENDENT OXIDOREDUCTASE"/>
    <property type="match status" value="1"/>
</dbReference>
<evidence type="ECO:0000313" key="2">
    <source>
        <dbReference type="EMBL" id="TDN50513.1"/>
    </source>
</evidence>
<dbReference type="SMART" id="SM00450">
    <property type="entry name" value="RHOD"/>
    <property type="match status" value="1"/>
</dbReference>
<evidence type="ECO:0000313" key="3">
    <source>
        <dbReference type="Proteomes" id="UP000295129"/>
    </source>
</evidence>
<protein>
    <submittedName>
        <fullName evidence="2">Rhodanese-related sulfurtransferase</fullName>
    </submittedName>
</protein>
<dbReference type="SUPFAM" id="SSF52821">
    <property type="entry name" value="Rhodanese/Cell cycle control phosphatase"/>
    <property type="match status" value="1"/>
</dbReference>
<dbReference type="Gene3D" id="3.40.250.10">
    <property type="entry name" value="Rhodanese-like domain"/>
    <property type="match status" value="1"/>
</dbReference>
<dbReference type="AlphaFoldDB" id="A0A4R6DYU6"/>
<evidence type="ECO:0000259" key="1">
    <source>
        <dbReference type="PROSITE" id="PS50206"/>
    </source>
</evidence>
<feature type="domain" description="Rhodanese" evidence="1">
    <location>
        <begin position="17"/>
        <end position="105"/>
    </location>
</feature>
<dbReference type="GO" id="GO:0016740">
    <property type="term" value="F:transferase activity"/>
    <property type="evidence" value="ECO:0007669"/>
    <property type="project" value="UniProtKB-KW"/>
</dbReference>
<comment type="caution">
    <text evidence="2">The sequence shown here is derived from an EMBL/GenBank/DDBJ whole genome shotgun (WGS) entry which is preliminary data.</text>
</comment>
<accession>A0A4R6DYU6</accession>
<dbReference type="EMBL" id="SNVV01000009">
    <property type="protein sequence ID" value="TDN50513.1"/>
    <property type="molecule type" value="Genomic_DNA"/>
</dbReference>
<sequence length="107" mass="11851">MRQITPVELADWIGNPEKTPPLLLDVREPWEFQLCHIAGSEPMPMGTVPARMAELDPERETVVICHHGGRSAQVCMYLEHQGYGKVINLAGGVAGWAARVDPSMPQY</sequence>
<dbReference type="Proteomes" id="UP000295129">
    <property type="component" value="Unassembled WGS sequence"/>
</dbReference>
<dbReference type="Pfam" id="PF00581">
    <property type="entry name" value="Rhodanese"/>
    <property type="match status" value="1"/>
</dbReference>
<dbReference type="PROSITE" id="PS50206">
    <property type="entry name" value="RHODANESE_3"/>
    <property type="match status" value="1"/>
</dbReference>
<dbReference type="PANTHER" id="PTHR43031:SF17">
    <property type="entry name" value="SULFURTRANSFERASE YTWF-RELATED"/>
    <property type="match status" value="1"/>
</dbReference>
<proteinExistence type="predicted"/>
<keyword evidence="3" id="KW-1185">Reference proteome</keyword>
<dbReference type="InterPro" id="IPR001763">
    <property type="entry name" value="Rhodanese-like_dom"/>
</dbReference>
<dbReference type="InterPro" id="IPR036873">
    <property type="entry name" value="Rhodanese-like_dom_sf"/>
</dbReference>
<gene>
    <name evidence="2" type="ORF">C7389_109209</name>
</gene>
<dbReference type="OrthoDB" id="9811849at2"/>
<name>A0A4R6DYU6_9RHOO</name>
<keyword evidence="2" id="KW-0808">Transferase</keyword>
<organism evidence="2 3">
    <name type="scientific">Azoarcus indigens</name>
    <dbReference type="NCBI Taxonomy" id="29545"/>
    <lineage>
        <taxon>Bacteria</taxon>
        <taxon>Pseudomonadati</taxon>
        <taxon>Pseudomonadota</taxon>
        <taxon>Betaproteobacteria</taxon>
        <taxon>Rhodocyclales</taxon>
        <taxon>Zoogloeaceae</taxon>
        <taxon>Azoarcus</taxon>
    </lineage>
</organism>
<dbReference type="InterPro" id="IPR050229">
    <property type="entry name" value="GlpE_sulfurtransferase"/>
</dbReference>